<sequence length="379" mass="40712">MIDWNDEQRALRRTMVDLGEKLGAGHVERDQAGEFDRSAWDLVRDTGLLGLPFDPAFGGLGADLLTTMYVLEGLGESCRDGGFNFSVSTHMVSTGVALQRFGSAALKAKYLPMVCDGSAIGAHAITEPDAGSDMMAMRTTAKADGDVFVLNGSKAFVSNGPIAGLYVVYTLTGKPGSPGAITALLVERDTPGLHVGKPVAKMGLRTSPLCELFFDDCRVPRANAVGGVGSGFLVLDHVMKWEILVSFVINTGEMRHRFQSCVDYARTREQFGQPIGSYQSVSNKIVDMLVGLETSRKWLYDTAAKLVRRENVTTDIAITKLVVSEANVASAMAAVQIHGGYGYLAEYGIEKELRDAVAGPIYSGTSEVQRQRIAAMVGL</sequence>
<accession>A0ABR7L4D2</accession>
<comment type="caution">
    <text evidence="9">The sequence shown here is derived from an EMBL/GenBank/DDBJ whole genome shotgun (WGS) entry which is preliminary data.</text>
</comment>
<evidence type="ECO:0000256" key="4">
    <source>
        <dbReference type="ARBA" id="ARBA00022827"/>
    </source>
</evidence>
<evidence type="ECO:0000259" key="8">
    <source>
        <dbReference type="Pfam" id="PF02771"/>
    </source>
</evidence>
<dbReference type="PANTHER" id="PTHR43884:SF12">
    <property type="entry name" value="ISOVALERYL-COA DEHYDROGENASE, MITOCHONDRIAL-RELATED"/>
    <property type="match status" value="1"/>
</dbReference>
<dbReference type="Gene3D" id="1.10.540.10">
    <property type="entry name" value="Acyl-CoA dehydrogenase/oxidase, N-terminal domain"/>
    <property type="match status" value="1"/>
</dbReference>
<evidence type="ECO:0000259" key="7">
    <source>
        <dbReference type="Pfam" id="PF02770"/>
    </source>
</evidence>
<dbReference type="Gene3D" id="1.20.140.10">
    <property type="entry name" value="Butyryl-CoA Dehydrogenase, subunit A, domain 3"/>
    <property type="match status" value="1"/>
</dbReference>
<evidence type="ECO:0000259" key="6">
    <source>
        <dbReference type="Pfam" id="PF00441"/>
    </source>
</evidence>
<dbReference type="InterPro" id="IPR046373">
    <property type="entry name" value="Acyl-CoA_Oxase/DH_mid-dom_sf"/>
</dbReference>
<comment type="similarity">
    <text evidence="2 5">Belongs to the acyl-CoA dehydrogenase family.</text>
</comment>
<evidence type="ECO:0000313" key="9">
    <source>
        <dbReference type="EMBL" id="MBC6447542.1"/>
    </source>
</evidence>
<keyword evidence="5" id="KW-0560">Oxidoreductase</keyword>
<dbReference type="PROSITE" id="PS00072">
    <property type="entry name" value="ACYL_COA_DH_1"/>
    <property type="match status" value="1"/>
</dbReference>
<organism evidence="9 10">
    <name type="scientific">Actinokineospora xionganensis</name>
    <dbReference type="NCBI Taxonomy" id="2684470"/>
    <lineage>
        <taxon>Bacteria</taxon>
        <taxon>Bacillati</taxon>
        <taxon>Actinomycetota</taxon>
        <taxon>Actinomycetes</taxon>
        <taxon>Pseudonocardiales</taxon>
        <taxon>Pseudonocardiaceae</taxon>
        <taxon>Actinokineospora</taxon>
    </lineage>
</organism>
<dbReference type="InterPro" id="IPR036250">
    <property type="entry name" value="AcylCo_DH-like_C"/>
</dbReference>
<keyword evidence="4 5" id="KW-0274">FAD</keyword>
<reference evidence="9 10" key="1">
    <citation type="submission" date="2020-06" db="EMBL/GenBank/DDBJ databases">
        <title>Actinokineospora xiongansis sp. nov., isolated from soil of Baiyangdian.</title>
        <authorList>
            <person name="Zhang X."/>
        </authorList>
    </citation>
    <scope>NUCLEOTIDE SEQUENCE [LARGE SCALE GENOMIC DNA]</scope>
    <source>
        <strain evidence="9 10">HBU206404</strain>
    </source>
</reference>
<dbReference type="Pfam" id="PF02770">
    <property type="entry name" value="Acyl-CoA_dh_M"/>
    <property type="match status" value="1"/>
</dbReference>
<keyword evidence="3 5" id="KW-0285">Flavoprotein</keyword>
<feature type="domain" description="Acyl-CoA dehydrogenase/oxidase N-terminal" evidence="8">
    <location>
        <begin position="5"/>
        <end position="117"/>
    </location>
</feature>
<dbReference type="RefSeq" id="WP_187220052.1">
    <property type="nucleotide sequence ID" value="NZ_JABVED010000004.1"/>
</dbReference>
<evidence type="ECO:0000256" key="3">
    <source>
        <dbReference type="ARBA" id="ARBA00022630"/>
    </source>
</evidence>
<dbReference type="InterPro" id="IPR006091">
    <property type="entry name" value="Acyl-CoA_Oxase/DH_mid-dom"/>
</dbReference>
<dbReference type="InterPro" id="IPR006089">
    <property type="entry name" value="Acyl-CoA_DH_CS"/>
</dbReference>
<evidence type="ECO:0000256" key="1">
    <source>
        <dbReference type="ARBA" id="ARBA00001974"/>
    </source>
</evidence>
<dbReference type="InterPro" id="IPR013786">
    <property type="entry name" value="AcylCoA_DH/ox_N"/>
</dbReference>
<dbReference type="EMBL" id="JABVED010000004">
    <property type="protein sequence ID" value="MBC6447542.1"/>
    <property type="molecule type" value="Genomic_DNA"/>
</dbReference>
<dbReference type="PROSITE" id="PS00073">
    <property type="entry name" value="ACYL_COA_DH_2"/>
    <property type="match status" value="1"/>
</dbReference>
<dbReference type="Gene3D" id="2.40.110.10">
    <property type="entry name" value="Butyryl-CoA Dehydrogenase, subunit A, domain 2"/>
    <property type="match status" value="1"/>
</dbReference>
<keyword evidence="10" id="KW-1185">Reference proteome</keyword>
<evidence type="ECO:0000256" key="5">
    <source>
        <dbReference type="RuleBase" id="RU362125"/>
    </source>
</evidence>
<evidence type="ECO:0000313" key="10">
    <source>
        <dbReference type="Proteomes" id="UP000734823"/>
    </source>
</evidence>
<dbReference type="Proteomes" id="UP000734823">
    <property type="component" value="Unassembled WGS sequence"/>
</dbReference>
<dbReference type="InterPro" id="IPR009075">
    <property type="entry name" value="AcylCo_DH/oxidase_C"/>
</dbReference>
<comment type="cofactor">
    <cofactor evidence="1 5">
        <name>FAD</name>
        <dbReference type="ChEBI" id="CHEBI:57692"/>
    </cofactor>
</comment>
<protein>
    <submittedName>
        <fullName evidence="9">Acyl-CoA dehydrogenase family protein</fullName>
    </submittedName>
</protein>
<dbReference type="InterPro" id="IPR009100">
    <property type="entry name" value="AcylCoA_DH/oxidase_NM_dom_sf"/>
</dbReference>
<dbReference type="SUPFAM" id="SSF56645">
    <property type="entry name" value="Acyl-CoA dehydrogenase NM domain-like"/>
    <property type="match status" value="1"/>
</dbReference>
<dbReference type="Pfam" id="PF00441">
    <property type="entry name" value="Acyl-CoA_dh_1"/>
    <property type="match status" value="1"/>
</dbReference>
<dbReference type="SUPFAM" id="SSF47203">
    <property type="entry name" value="Acyl-CoA dehydrogenase C-terminal domain-like"/>
    <property type="match status" value="1"/>
</dbReference>
<feature type="domain" description="Acyl-CoA oxidase/dehydrogenase middle" evidence="7">
    <location>
        <begin position="122"/>
        <end position="217"/>
    </location>
</feature>
<feature type="domain" description="Acyl-CoA dehydrogenase/oxidase C-terminal" evidence="6">
    <location>
        <begin position="229"/>
        <end position="376"/>
    </location>
</feature>
<gene>
    <name evidence="9" type="ORF">GPZ80_10205</name>
</gene>
<evidence type="ECO:0000256" key="2">
    <source>
        <dbReference type="ARBA" id="ARBA00009347"/>
    </source>
</evidence>
<name>A0ABR7L4D2_9PSEU</name>
<dbReference type="PANTHER" id="PTHR43884">
    <property type="entry name" value="ACYL-COA DEHYDROGENASE"/>
    <property type="match status" value="1"/>
</dbReference>
<dbReference type="Pfam" id="PF02771">
    <property type="entry name" value="Acyl-CoA_dh_N"/>
    <property type="match status" value="1"/>
</dbReference>
<proteinExistence type="inferred from homology"/>
<dbReference type="InterPro" id="IPR037069">
    <property type="entry name" value="AcylCoA_DH/ox_N_sf"/>
</dbReference>